<dbReference type="PANTHER" id="PTHR43464">
    <property type="entry name" value="METHYLTRANSFERASE"/>
    <property type="match status" value="1"/>
</dbReference>
<comment type="caution">
    <text evidence="2">The sequence shown here is derived from an EMBL/GenBank/DDBJ whole genome shotgun (WGS) entry which is preliminary data.</text>
</comment>
<gene>
    <name evidence="2" type="ORF">D779_2987</name>
</gene>
<proteinExistence type="predicted"/>
<dbReference type="InterPro" id="IPR029063">
    <property type="entry name" value="SAM-dependent_MTases_sf"/>
</dbReference>
<sequence>MPIELELRRLIPIVALLLLPLAALAESPAVDPSLNNHYRHANPQRWQDIFEREGREVFDRRDEILRALEIRPGMRVADVGAGTGLFTLPFARSVGPTGIVYAVDISESFITSIGRRAAAEGLTQVAPVLNRQKEVALPDSSVDLVFICDTYHHFEYPETILDSIHAALAPGGLLAIIDYRREPGTSSDWILSHVRAGRKTVIAEVERAGFAFIDEPLRLRENYFIRFRKR</sequence>
<dbReference type="Proteomes" id="UP000019460">
    <property type="component" value="Unassembled WGS sequence"/>
</dbReference>
<accession>W9VDI3</accession>
<dbReference type="GO" id="GO:0008757">
    <property type="term" value="F:S-adenosylmethionine-dependent methyltransferase activity"/>
    <property type="evidence" value="ECO:0007669"/>
    <property type="project" value="InterPro"/>
</dbReference>
<name>W9VDI3_9GAMM</name>
<dbReference type="GO" id="GO:0032259">
    <property type="term" value="P:methylation"/>
    <property type="evidence" value="ECO:0007669"/>
    <property type="project" value="UniProtKB-KW"/>
</dbReference>
<dbReference type="SUPFAM" id="SSF53335">
    <property type="entry name" value="S-adenosyl-L-methionine-dependent methyltransferases"/>
    <property type="match status" value="1"/>
</dbReference>
<dbReference type="RefSeq" id="WP_043755717.1">
    <property type="nucleotide sequence ID" value="NZ_AONC01000048.1"/>
</dbReference>
<dbReference type="CDD" id="cd02440">
    <property type="entry name" value="AdoMet_MTases"/>
    <property type="match status" value="1"/>
</dbReference>
<evidence type="ECO:0000259" key="1">
    <source>
        <dbReference type="Pfam" id="PF08241"/>
    </source>
</evidence>
<keyword evidence="2" id="KW-0489">Methyltransferase</keyword>
<dbReference type="InterPro" id="IPR013216">
    <property type="entry name" value="Methyltransf_11"/>
</dbReference>
<dbReference type="OrthoDB" id="9760689at2"/>
<organism evidence="2 3">
    <name type="scientific">Imhoffiella purpurea</name>
    <dbReference type="NCBI Taxonomy" id="1249627"/>
    <lineage>
        <taxon>Bacteria</taxon>
        <taxon>Pseudomonadati</taxon>
        <taxon>Pseudomonadota</taxon>
        <taxon>Gammaproteobacteria</taxon>
        <taxon>Chromatiales</taxon>
        <taxon>Chromatiaceae</taxon>
        <taxon>Imhoffiella</taxon>
    </lineage>
</organism>
<keyword evidence="3" id="KW-1185">Reference proteome</keyword>
<protein>
    <submittedName>
        <fullName evidence="2">Putative methyltransferase</fullName>
    </submittedName>
</protein>
<evidence type="ECO:0000313" key="3">
    <source>
        <dbReference type="Proteomes" id="UP000019460"/>
    </source>
</evidence>
<dbReference type="Pfam" id="PF08241">
    <property type="entry name" value="Methyltransf_11"/>
    <property type="match status" value="1"/>
</dbReference>
<dbReference type="AlphaFoldDB" id="W9VDI3"/>
<keyword evidence="2" id="KW-0808">Transferase</keyword>
<reference evidence="2 3" key="1">
    <citation type="submission" date="2012-11" db="EMBL/GenBank/DDBJ databases">
        <title>Genome assembly of Thiorhodococcus sp. AK35.</title>
        <authorList>
            <person name="Nupur N."/>
            <person name="Khatri I."/>
            <person name="Subramanian S."/>
            <person name="Pinnaka A."/>
        </authorList>
    </citation>
    <scope>NUCLEOTIDE SEQUENCE [LARGE SCALE GENOMIC DNA]</scope>
    <source>
        <strain evidence="2 3">AK35</strain>
    </source>
</reference>
<evidence type="ECO:0000313" key="2">
    <source>
        <dbReference type="EMBL" id="EXJ14102.1"/>
    </source>
</evidence>
<dbReference type="EMBL" id="AONC01000048">
    <property type="protein sequence ID" value="EXJ14102.1"/>
    <property type="molecule type" value="Genomic_DNA"/>
</dbReference>
<dbReference type="eggNOG" id="COG4798">
    <property type="taxonomic scope" value="Bacteria"/>
</dbReference>
<dbReference type="Gene3D" id="3.40.50.150">
    <property type="entry name" value="Vaccinia Virus protein VP39"/>
    <property type="match status" value="1"/>
</dbReference>
<dbReference type="PANTHER" id="PTHR43464:SF83">
    <property type="entry name" value="MALONYL-[ACYL-CARRIER PROTEIN] O-METHYLTRANSFERASE"/>
    <property type="match status" value="1"/>
</dbReference>
<dbReference type="STRING" id="1249627.D779_2987"/>
<dbReference type="PATRIC" id="fig|1249627.3.peg.3152"/>
<feature type="domain" description="Methyltransferase type 11" evidence="1">
    <location>
        <begin position="78"/>
        <end position="176"/>
    </location>
</feature>